<keyword evidence="8" id="KW-0288">FMN</keyword>
<gene>
    <name evidence="19" type="ORF">SAMN05444169_3914</name>
</gene>
<evidence type="ECO:0000256" key="2">
    <source>
        <dbReference type="ARBA" id="ARBA00012438"/>
    </source>
</evidence>
<dbReference type="SMART" id="SM00091">
    <property type="entry name" value="PAS"/>
    <property type="match status" value="3"/>
</dbReference>
<keyword evidence="9" id="KW-0808">Transferase</keyword>
<proteinExistence type="predicted"/>
<keyword evidence="13" id="KW-0067">ATP-binding</keyword>
<evidence type="ECO:0000256" key="7">
    <source>
        <dbReference type="ARBA" id="ARBA00022630"/>
    </source>
</evidence>
<dbReference type="Proteomes" id="UP000190675">
    <property type="component" value="Chromosome I"/>
</dbReference>
<comment type="catalytic activity">
    <reaction evidence="1">
        <text>ATP + protein L-histidine = ADP + protein N-phospho-L-histidine.</text>
        <dbReference type="EC" id="2.7.13.3"/>
    </reaction>
</comment>
<evidence type="ECO:0000256" key="16">
    <source>
        <dbReference type="ARBA" id="ARBA00023170"/>
    </source>
</evidence>
<evidence type="ECO:0000256" key="10">
    <source>
        <dbReference type="ARBA" id="ARBA00022737"/>
    </source>
</evidence>
<dbReference type="InterPro" id="IPR001610">
    <property type="entry name" value="PAC"/>
</dbReference>
<evidence type="ECO:0000256" key="11">
    <source>
        <dbReference type="ARBA" id="ARBA00022741"/>
    </source>
</evidence>
<keyword evidence="5" id="KW-0597">Phosphoprotein</keyword>
<dbReference type="GO" id="GO:0006355">
    <property type="term" value="P:regulation of DNA-templated transcription"/>
    <property type="evidence" value="ECO:0007669"/>
    <property type="project" value="InterPro"/>
</dbReference>
<dbReference type="InterPro" id="IPR013767">
    <property type="entry name" value="PAS_fold"/>
</dbReference>
<dbReference type="InterPro" id="IPR036890">
    <property type="entry name" value="HATPase_C_sf"/>
</dbReference>
<feature type="domain" description="PAC" evidence="18">
    <location>
        <begin position="362"/>
        <end position="414"/>
    </location>
</feature>
<name>A0A1M5MA87_9BRAD</name>
<dbReference type="Pfam" id="PF00989">
    <property type="entry name" value="PAS"/>
    <property type="match status" value="1"/>
</dbReference>
<dbReference type="GO" id="GO:0005524">
    <property type="term" value="F:ATP binding"/>
    <property type="evidence" value="ECO:0007669"/>
    <property type="project" value="UniProtKB-KW"/>
</dbReference>
<dbReference type="InterPro" id="IPR035965">
    <property type="entry name" value="PAS-like_dom_sf"/>
</dbReference>
<dbReference type="InterPro" id="IPR000700">
    <property type="entry name" value="PAS-assoc_C"/>
</dbReference>
<dbReference type="PANTHER" id="PTHR41523:SF8">
    <property type="entry name" value="ETHYLENE RESPONSE SENSOR PROTEIN"/>
    <property type="match status" value="1"/>
</dbReference>
<dbReference type="PROSITE" id="PS50113">
    <property type="entry name" value="PAC"/>
    <property type="match status" value="2"/>
</dbReference>
<dbReference type="InterPro" id="IPR011102">
    <property type="entry name" value="Sig_transdc_His_kinase_HWE"/>
</dbReference>
<keyword evidence="6" id="KW-0716">Sensory transduction</keyword>
<dbReference type="EMBL" id="LT670818">
    <property type="protein sequence ID" value="SHG74188.1"/>
    <property type="molecule type" value="Genomic_DNA"/>
</dbReference>
<evidence type="ECO:0000256" key="15">
    <source>
        <dbReference type="ARBA" id="ARBA00023026"/>
    </source>
</evidence>
<evidence type="ECO:0000256" key="14">
    <source>
        <dbReference type="ARBA" id="ARBA00022991"/>
    </source>
</evidence>
<keyword evidence="4" id="KW-0600">Photoreceptor protein</keyword>
<evidence type="ECO:0000313" key="19">
    <source>
        <dbReference type="EMBL" id="SHG74188.1"/>
    </source>
</evidence>
<dbReference type="GO" id="GO:0004673">
    <property type="term" value="F:protein histidine kinase activity"/>
    <property type="evidence" value="ECO:0007669"/>
    <property type="project" value="UniProtKB-EC"/>
</dbReference>
<keyword evidence="15" id="KW-0843">Virulence</keyword>
<evidence type="ECO:0000256" key="3">
    <source>
        <dbReference type="ARBA" id="ARBA00021740"/>
    </source>
</evidence>
<evidence type="ECO:0000313" key="20">
    <source>
        <dbReference type="Proteomes" id="UP000190675"/>
    </source>
</evidence>
<dbReference type="CDD" id="cd00130">
    <property type="entry name" value="PAS"/>
    <property type="match status" value="3"/>
</dbReference>
<evidence type="ECO:0000256" key="6">
    <source>
        <dbReference type="ARBA" id="ARBA00022606"/>
    </source>
</evidence>
<evidence type="ECO:0000256" key="9">
    <source>
        <dbReference type="ARBA" id="ARBA00022679"/>
    </source>
</evidence>
<feature type="domain" description="PAC" evidence="18">
    <location>
        <begin position="233"/>
        <end position="285"/>
    </location>
</feature>
<dbReference type="InterPro" id="IPR013656">
    <property type="entry name" value="PAS_4"/>
</dbReference>
<organism evidence="19 20">
    <name type="scientific">Bradyrhizobium erythrophlei</name>
    <dbReference type="NCBI Taxonomy" id="1437360"/>
    <lineage>
        <taxon>Bacteria</taxon>
        <taxon>Pseudomonadati</taxon>
        <taxon>Pseudomonadota</taxon>
        <taxon>Alphaproteobacteria</taxon>
        <taxon>Hyphomicrobiales</taxon>
        <taxon>Nitrobacteraceae</taxon>
        <taxon>Bradyrhizobium</taxon>
    </lineage>
</organism>
<sequence>MTSFADQMGFATPLPVLLDEHVLDLPDQLLDLLPVGVYVCDQDGLIVRYNRAAAELWGRSPEIGDPTVRFCGSYRLYGVKGPLIPHAKCPMAEVLATGQGLRDQEIIIERPGGTRIVALVSIEAIKDRFGCVAGAVNVFRAKPEQPAGRPYLNGRGRDSDAILQSLPVAVYTTDAAGRITFYNEAAAQLWGVRPELGKSEFCGSWKMYWPDGMPLPHHECPMALALKEKRPVRGMEAIAERPDGTRVPFIPYPSPLFDASGALIGAVNTLVDITDRHEAEQRLRESEARYRGIAAIVESSEDAVVTKDLNGIITTWNHGAARLFGYTAEEVIGKPITILIPAERHDEEPSILARIRCGERIDHYETVRQRKDGSTVDISLTVSPVRNPEGKIIGASKIARDITERRRSEEQQRLLLRELDHRVKNLFALASGVVAISARSAATPDELASAVRDRLGALARAHALTLPVTSEGGKRIEQSTTLHALIRTILSPYEGQTDIERARVAITGPDMRLAGGLVTTFALLLHEFATNAAKYGALSTSAGHIEIACSEPDGQFALTWRERGGPPIDSPTGSEGFGTMLARATVRDQLRGEISREWEPEGLTIRLSFPRNRITP</sequence>
<evidence type="ECO:0000256" key="4">
    <source>
        <dbReference type="ARBA" id="ARBA00022543"/>
    </source>
</evidence>
<dbReference type="SMART" id="SM00086">
    <property type="entry name" value="PAC"/>
    <property type="match status" value="3"/>
</dbReference>
<dbReference type="Pfam" id="PF13188">
    <property type="entry name" value="PAS_8"/>
    <property type="match status" value="1"/>
</dbReference>
<evidence type="ECO:0000259" key="18">
    <source>
        <dbReference type="PROSITE" id="PS50113"/>
    </source>
</evidence>
<reference evidence="19 20" key="1">
    <citation type="submission" date="2016-11" db="EMBL/GenBank/DDBJ databases">
        <authorList>
            <person name="Jaros S."/>
            <person name="Januszkiewicz K."/>
            <person name="Wedrychowicz H."/>
        </authorList>
    </citation>
    <scope>NUCLEOTIDE SEQUENCE [LARGE SCALE GENOMIC DNA]</scope>
    <source>
        <strain evidence="19 20">GAS242</strain>
    </source>
</reference>
<evidence type="ECO:0000256" key="12">
    <source>
        <dbReference type="ARBA" id="ARBA00022777"/>
    </source>
</evidence>
<dbReference type="NCBIfam" id="TIGR00229">
    <property type="entry name" value="sensory_box"/>
    <property type="match status" value="2"/>
</dbReference>
<feature type="domain" description="PAS" evidence="17">
    <location>
        <begin position="162"/>
        <end position="195"/>
    </location>
</feature>
<keyword evidence="14" id="KW-0157">Chromophore</keyword>
<keyword evidence="16" id="KW-0675">Receptor</keyword>
<accession>A0A1M5MA87</accession>
<keyword evidence="10" id="KW-0677">Repeat</keyword>
<protein>
    <recommendedName>
        <fullName evidence="3">Blue-light-activated histidine kinase</fullName>
        <ecNumber evidence="2">2.7.13.3</ecNumber>
    </recommendedName>
</protein>
<dbReference type="SUPFAM" id="SSF55785">
    <property type="entry name" value="PYP-like sensor domain (PAS domain)"/>
    <property type="match status" value="3"/>
</dbReference>
<evidence type="ECO:0000256" key="5">
    <source>
        <dbReference type="ARBA" id="ARBA00022553"/>
    </source>
</evidence>
<keyword evidence="12" id="KW-0418">Kinase</keyword>
<dbReference type="EC" id="2.7.13.3" evidence="2"/>
<evidence type="ECO:0000256" key="13">
    <source>
        <dbReference type="ARBA" id="ARBA00022840"/>
    </source>
</evidence>
<dbReference type="Gene3D" id="3.30.450.20">
    <property type="entry name" value="PAS domain"/>
    <property type="match status" value="3"/>
</dbReference>
<dbReference type="GO" id="GO:0009881">
    <property type="term" value="F:photoreceptor activity"/>
    <property type="evidence" value="ECO:0007669"/>
    <property type="project" value="UniProtKB-KW"/>
</dbReference>
<dbReference type="Pfam" id="PF07536">
    <property type="entry name" value="HWE_HK"/>
    <property type="match status" value="1"/>
</dbReference>
<dbReference type="Gene3D" id="3.30.565.10">
    <property type="entry name" value="Histidine kinase-like ATPase, C-terminal domain"/>
    <property type="match status" value="1"/>
</dbReference>
<dbReference type="RefSeq" id="WP_244567946.1">
    <property type="nucleotide sequence ID" value="NZ_LT670818.1"/>
</dbReference>
<keyword evidence="11" id="KW-0547">Nucleotide-binding</keyword>
<dbReference type="PANTHER" id="PTHR41523">
    <property type="entry name" value="TWO-COMPONENT SYSTEM SENSOR PROTEIN"/>
    <property type="match status" value="1"/>
</dbReference>
<feature type="domain" description="PAS" evidence="17">
    <location>
        <begin position="28"/>
        <end position="62"/>
    </location>
</feature>
<evidence type="ECO:0000259" key="17">
    <source>
        <dbReference type="PROSITE" id="PS50112"/>
    </source>
</evidence>
<dbReference type="Pfam" id="PF08448">
    <property type="entry name" value="PAS_4"/>
    <property type="match status" value="1"/>
</dbReference>
<dbReference type="SUPFAM" id="SSF55874">
    <property type="entry name" value="ATPase domain of HSP90 chaperone/DNA topoisomerase II/histidine kinase"/>
    <property type="match status" value="1"/>
</dbReference>
<dbReference type="PROSITE" id="PS50112">
    <property type="entry name" value="PAS"/>
    <property type="match status" value="3"/>
</dbReference>
<evidence type="ECO:0000256" key="1">
    <source>
        <dbReference type="ARBA" id="ARBA00000085"/>
    </source>
</evidence>
<feature type="domain" description="PAS" evidence="17">
    <location>
        <begin position="289"/>
        <end position="334"/>
    </location>
</feature>
<dbReference type="InterPro" id="IPR000014">
    <property type="entry name" value="PAS"/>
</dbReference>
<keyword evidence="7" id="KW-0285">Flavoprotein</keyword>
<dbReference type="AlphaFoldDB" id="A0A1M5MA87"/>
<dbReference type="SMART" id="SM00911">
    <property type="entry name" value="HWE_HK"/>
    <property type="match status" value="1"/>
</dbReference>
<evidence type="ECO:0000256" key="8">
    <source>
        <dbReference type="ARBA" id="ARBA00022643"/>
    </source>
</evidence>